<protein>
    <submittedName>
        <fullName evidence="1">Uncharacterized protein</fullName>
    </submittedName>
</protein>
<accession>A0ABU4KAC7</accession>
<feature type="non-terminal residue" evidence="1">
    <location>
        <position position="1"/>
    </location>
</feature>
<evidence type="ECO:0000313" key="1">
    <source>
        <dbReference type="EMBL" id="MDX2294310.1"/>
    </source>
</evidence>
<organism evidence="1 2">
    <name type="scientific">Streptomyces roseolus</name>
    <dbReference type="NCBI Taxonomy" id="67358"/>
    <lineage>
        <taxon>Bacteria</taxon>
        <taxon>Bacillati</taxon>
        <taxon>Actinomycetota</taxon>
        <taxon>Actinomycetes</taxon>
        <taxon>Kitasatosporales</taxon>
        <taxon>Streptomycetaceae</taxon>
        <taxon>Streptomyces</taxon>
    </lineage>
</organism>
<name>A0ABU4KAC7_9ACTN</name>
<proteinExistence type="predicted"/>
<reference evidence="1 2" key="1">
    <citation type="submission" date="2023-10" db="EMBL/GenBank/DDBJ databases">
        <authorList>
            <person name="Wang X.X."/>
        </authorList>
    </citation>
    <scope>NUCLEOTIDE SEQUENCE [LARGE SCALE GENOMIC DNA]</scope>
    <source>
        <strain evidence="1 2">NBRC 12816</strain>
    </source>
</reference>
<keyword evidence="2" id="KW-1185">Reference proteome</keyword>
<sequence>TALFTSQYAQAKLYADSCLQLYNTLIDYNTVSTSSVAPFDRSPQESLYYSQAISSYTILSTISTTTFVDTLLYSQYVNNDLRRVIFFRTISGNNMGFKRGYTGAITVFTGLATNEVYL</sequence>
<gene>
    <name evidence="1" type="ORF">R2363_19280</name>
</gene>
<dbReference type="RefSeq" id="WP_319010631.1">
    <property type="nucleotide sequence ID" value="NZ_JAWJZF010000390.1"/>
</dbReference>
<evidence type="ECO:0000313" key="2">
    <source>
        <dbReference type="Proteomes" id="UP001278571"/>
    </source>
</evidence>
<dbReference type="EMBL" id="JAWJZF010000390">
    <property type="protein sequence ID" value="MDX2294310.1"/>
    <property type="molecule type" value="Genomic_DNA"/>
</dbReference>
<feature type="non-terminal residue" evidence="1">
    <location>
        <position position="118"/>
    </location>
</feature>
<comment type="caution">
    <text evidence="1">The sequence shown here is derived from an EMBL/GenBank/DDBJ whole genome shotgun (WGS) entry which is preliminary data.</text>
</comment>
<dbReference type="Proteomes" id="UP001278571">
    <property type="component" value="Unassembled WGS sequence"/>
</dbReference>